<dbReference type="EC" id="1.4.3.16" evidence="4 10"/>
<comment type="similarity">
    <text evidence="3 12">Belongs to the FAD-dependent oxidoreductase 2 family. NadB subfamily.</text>
</comment>
<comment type="subcellular location">
    <subcellularLocation>
        <location evidence="12">Cytoplasm</location>
    </subcellularLocation>
</comment>
<dbReference type="GO" id="GO:0008734">
    <property type="term" value="F:L-aspartate oxidase activity"/>
    <property type="evidence" value="ECO:0007669"/>
    <property type="project" value="UniProtKB-UniRule"/>
</dbReference>
<dbReference type="Gene3D" id="1.20.58.100">
    <property type="entry name" value="Fumarate reductase/succinate dehydrogenase flavoprotein-like, C-terminal domain"/>
    <property type="match status" value="1"/>
</dbReference>
<comment type="function">
    <text evidence="12">Catalyzes the oxidation of L-aspartate to iminoaspartate.</text>
</comment>
<dbReference type="Gene3D" id="3.50.50.60">
    <property type="entry name" value="FAD/NAD(P)-binding domain"/>
    <property type="match status" value="1"/>
</dbReference>
<protein>
    <recommendedName>
        <fullName evidence="4 10">L-aspartate oxidase</fullName>
        <ecNumber evidence="4 10">1.4.3.16</ecNumber>
    </recommendedName>
</protein>
<dbReference type="Gene3D" id="3.90.700.10">
    <property type="entry name" value="Succinate dehydrogenase/fumarate reductase flavoprotein, catalytic domain"/>
    <property type="match status" value="1"/>
</dbReference>
<evidence type="ECO:0000256" key="4">
    <source>
        <dbReference type="ARBA" id="ARBA00012173"/>
    </source>
</evidence>
<organism evidence="15 16">
    <name type="scientific">Flavobacterium cellulosilyticum</name>
    <dbReference type="NCBI Taxonomy" id="2541731"/>
    <lineage>
        <taxon>Bacteria</taxon>
        <taxon>Pseudomonadati</taxon>
        <taxon>Bacteroidota</taxon>
        <taxon>Flavobacteriia</taxon>
        <taxon>Flavobacteriales</taxon>
        <taxon>Flavobacteriaceae</taxon>
        <taxon>Flavobacterium</taxon>
    </lineage>
</organism>
<dbReference type="Pfam" id="PF02910">
    <property type="entry name" value="Succ_DH_flav_C"/>
    <property type="match status" value="1"/>
</dbReference>
<feature type="domain" description="Fumarate reductase/succinate dehydrogenase flavoprotein-like C-terminal" evidence="14">
    <location>
        <begin position="430"/>
        <end position="505"/>
    </location>
</feature>
<dbReference type="PANTHER" id="PTHR42716:SF2">
    <property type="entry name" value="L-ASPARTATE OXIDASE, CHLOROPLASTIC"/>
    <property type="match status" value="1"/>
</dbReference>
<dbReference type="SUPFAM" id="SSF46977">
    <property type="entry name" value="Succinate dehydrogenase/fumarate reductase flavoprotein C-terminal domain"/>
    <property type="match status" value="1"/>
</dbReference>
<feature type="domain" description="FAD-dependent oxidoreductase 2 FAD-binding" evidence="13">
    <location>
        <begin position="7"/>
        <end position="381"/>
    </location>
</feature>
<dbReference type="InterPro" id="IPR003953">
    <property type="entry name" value="FAD-dep_OxRdtase_2_FAD-bd"/>
</dbReference>
<dbReference type="NCBIfam" id="TIGR00551">
    <property type="entry name" value="nadB"/>
    <property type="match status" value="1"/>
</dbReference>
<evidence type="ECO:0000256" key="12">
    <source>
        <dbReference type="RuleBase" id="RU362049"/>
    </source>
</evidence>
<dbReference type="PIRSF" id="PIRSF000171">
    <property type="entry name" value="SDHA_APRA_LASPO"/>
    <property type="match status" value="1"/>
</dbReference>
<proteinExistence type="inferred from homology"/>
<keyword evidence="8 12" id="KW-0560">Oxidoreductase</keyword>
<dbReference type="SUPFAM" id="SSF56425">
    <property type="entry name" value="Succinate dehydrogenase/fumarate reductase flavoprotein, catalytic domain"/>
    <property type="match status" value="1"/>
</dbReference>
<dbReference type="SUPFAM" id="SSF51905">
    <property type="entry name" value="FAD/NAD(P)-binding domain"/>
    <property type="match status" value="1"/>
</dbReference>
<feature type="active site" description="Proton acceptor" evidence="11">
    <location>
        <position position="279"/>
    </location>
</feature>
<dbReference type="RefSeq" id="WP_132008712.1">
    <property type="nucleotide sequence ID" value="NZ_SMFK01000016.1"/>
</dbReference>
<evidence type="ECO:0000256" key="5">
    <source>
        <dbReference type="ARBA" id="ARBA00022630"/>
    </source>
</evidence>
<keyword evidence="16" id="KW-1185">Reference proteome</keyword>
<accession>A0A4R5CBE6</accession>
<gene>
    <name evidence="15" type="primary">nadB</name>
    <name evidence="15" type="ORF">E0F76_16525</name>
</gene>
<sequence>MIQTNFLIIGSGVAGLTFAVKIAEQFPNKKVTIVTKANENESNTKYAQGGIAIVTDKLEDSYQKHIEDTIICGDGLCDEAVVEMVITEGPKRLKELIEWGAKFDKNNQGTLDLGKEGGHSENRVVHHKDQTGQEIQRAILTQVHRKENISVLDYHLALDLITENNRCLGAYVLDQKTNEVLTFQSDFTLLATGGIGHIYGHTTNPVIATGDGIAMAHRANASIKEMEFIQFHPTALYDSRTGTSFLISEAVRGFGAHLRTKNGHQFMLDYDPRGDLASRDIVSQCIDLELKKSGEECVYLDCTHLDLEPFVKHFPMIYNHCKNLGIDIAKDWIPVVPAQHYLCGGIEVDKTGRTSVENLFACGECSRTGLHGANRLASNSLLEALVYSDKIYHFLAENPFENKPLESKVTDWKISQKPKINPDYVSNRKAELQLLMRQNAGIVRNDIDLLKAKETLVDWQKEIKNTIENHQVNAELYELHNMITIGLLIVQMSIDRNFNRGGFVKLRIEN</sequence>
<keyword evidence="6 12" id="KW-0662">Pyridine nucleotide biosynthesis</keyword>
<dbReference type="InterPro" id="IPR027477">
    <property type="entry name" value="Succ_DH/fumarate_Rdtase_cat_sf"/>
</dbReference>
<evidence type="ECO:0000313" key="16">
    <source>
        <dbReference type="Proteomes" id="UP000295479"/>
    </source>
</evidence>
<dbReference type="UniPathway" id="UPA00253">
    <property type="reaction ID" value="UER00326"/>
</dbReference>
<comment type="caution">
    <text evidence="15">The sequence shown here is derived from an EMBL/GenBank/DDBJ whole genome shotgun (WGS) entry which is preliminary data.</text>
</comment>
<evidence type="ECO:0000259" key="14">
    <source>
        <dbReference type="Pfam" id="PF02910"/>
    </source>
</evidence>
<evidence type="ECO:0000256" key="8">
    <source>
        <dbReference type="ARBA" id="ARBA00023002"/>
    </source>
</evidence>
<reference evidence="15 16" key="1">
    <citation type="submission" date="2019-03" db="EMBL/GenBank/DDBJ databases">
        <title>Flavobacterium AR-3-4 sp. nov. isolated from arctic soil.</title>
        <authorList>
            <person name="Chaudhary D.K."/>
        </authorList>
    </citation>
    <scope>NUCLEOTIDE SEQUENCE [LARGE SCALE GENOMIC DNA]</scope>
    <source>
        <strain evidence="15 16">AR-3-4</strain>
    </source>
</reference>
<dbReference type="FunFam" id="3.90.700.10:FF:000002">
    <property type="entry name" value="L-aspartate oxidase"/>
    <property type="match status" value="1"/>
</dbReference>
<evidence type="ECO:0000256" key="2">
    <source>
        <dbReference type="ARBA" id="ARBA00004950"/>
    </source>
</evidence>
<dbReference type="OrthoDB" id="9806724at2"/>
<dbReference type="InterPro" id="IPR005288">
    <property type="entry name" value="NadB"/>
</dbReference>
<evidence type="ECO:0000256" key="1">
    <source>
        <dbReference type="ARBA" id="ARBA00001974"/>
    </source>
</evidence>
<dbReference type="InterPro" id="IPR036188">
    <property type="entry name" value="FAD/NAD-bd_sf"/>
</dbReference>
<keyword evidence="5 12" id="KW-0285">Flavoprotein</keyword>
<evidence type="ECO:0000256" key="9">
    <source>
        <dbReference type="ARBA" id="ARBA00048305"/>
    </source>
</evidence>
<dbReference type="AlphaFoldDB" id="A0A4R5CBE6"/>
<dbReference type="PANTHER" id="PTHR42716">
    <property type="entry name" value="L-ASPARTATE OXIDASE"/>
    <property type="match status" value="1"/>
</dbReference>
<name>A0A4R5CBE6_9FLAO</name>
<dbReference type="InterPro" id="IPR015939">
    <property type="entry name" value="Fum_Rdtase/Succ_DH_flav-like_C"/>
</dbReference>
<evidence type="ECO:0000256" key="7">
    <source>
        <dbReference type="ARBA" id="ARBA00022827"/>
    </source>
</evidence>
<comment type="pathway">
    <text evidence="2 12">Cofactor biosynthesis; NAD(+) biosynthesis; iminoaspartate from L-aspartate (oxidase route): step 1/1.</text>
</comment>
<dbReference type="Proteomes" id="UP000295479">
    <property type="component" value="Unassembled WGS sequence"/>
</dbReference>
<dbReference type="GO" id="GO:0005737">
    <property type="term" value="C:cytoplasm"/>
    <property type="evidence" value="ECO:0007669"/>
    <property type="project" value="UniProtKB-SubCell"/>
</dbReference>
<evidence type="ECO:0000259" key="13">
    <source>
        <dbReference type="Pfam" id="PF00890"/>
    </source>
</evidence>
<evidence type="ECO:0000256" key="11">
    <source>
        <dbReference type="PIRSR" id="PIRSR000171-1"/>
    </source>
</evidence>
<dbReference type="PRINTS" id="PR00368">
    <property type="entry name" value="FADPNR"/>
</dbReference>
<dbReference type="InterPro" id="IPR037099">
    <property type="entry name" value="Fum_R/Succ_DH_flav-like_C_sf"/>
</dbReference>
<dbReference type="Pfam" id="PF00890">
    <property type="entry name" value="FAD_binding_2"/>
    <property type="match status" value="1"/>
</dbReference>
<comment type="cofactor">
    <cofactor evidence="1 12">
        <name>FAD</name>
        <dbReference type="ChEBI" id="CHEBI:57692"/>
    </cofactor>
</comment>
<evidence type="ECO:0000256" key="6">
    <source>
        <dbReference type="ARBA" id="ARBA00022642"/>
    </source>
</evidence>
<dbReference type="GO" id="GO:0009435">
    <property type="term" value="P:NAD+ biosynthetic process"/>
    <property type="evidence" value="ECO:0007669"/>
    <property type="project" value="UniProtKB-UniPathway"/>
</dbReference>
<evidence type="ECO:0000256" key="3">
    <source>
        <dbReference type="ARBA" id="ARBA00008562"/>
    </source>
</evidence>
<keyword evidence="7 12" id="KW-0274">FAD</keyword>
<comment type="catalytic activity">
    <reaction evidence="9">
        <text>L-aspartate + O2 = iminosuccinate + H2O2</text>
        <dbReference type="Rhea" id="RHEA:25876"/>
        <dbReference type="ChEBI" id="CHEBI:15379"/>
        <dbReference type="ChEBI" id="CHEBI:16240"/>
        <dbReference type="ChEBI" id="CHEBI:29991"/>
        <dbReference type="ChEBI" id="CHEBI:77875"/>
        <dbReference type="EC" id="1.4.3.16"/>
    </reaction>
    <physiologicalReaction direction="left-to-right" evidence="9">
        <dbReference type="Rhea" id="RHEA:25877"/>
    </physiologicalReaction>
</comment>
<evidence type="ECO:0000313" key="15">
    <source>
        <dbReference type="EMBL" id="TDD94402.1"/>
    </source>
</evidence>
<dbReference type="EMBL" id="SMFK01000016">
    <property type="protein sequence ID" value="TDD94402.1"/>
    <property type="molecule type" value="Genomic_DNA"/>
</dbReference>
<evidence type="ECO:0000256" key="10">
    <source>
        <dbReference type="NCBIfam" id="TIGR00551"/>
    </source>
</evidence>